<dbReference type="KEGG" id="kdj:28965185"/>
<dbReference type="PROSITE" id="PS50048">
    <property type="entry name" value="ZN2_CY6_FUNGAL_2"/>
    <property type="match status" value="1"/>
</dbReference>
<evidence type="ECO:0000256" key="6">
    <source>
        <dbReference type="ARBA" id="ARBA00023163"/>
    </source>
</evidence>
<dbReference type="PANTHER" id="PTHR31313">
    <property type="entry name" value="TY1 ENHANCER ACTIVATOR"/>
    <property type="match status" value="1"/>
</dbReference>
<dbReference type="GO" id="GO:0003677">
    <property type="term" value="F:DNA binding"/>
    <property type="evidence" value="ECO:0007669"/>
    <property type="project" value="UniProtKB-KW"/>
</dbReference>
<evidence type="ECO:0000259" key="8">
    <source>
        <dbReference type="PROSITE" id="PS50048"/>
    </source>
</evidence>
<name>A0AAJ8MG49_9TREE</name>
<dbReference type="GO" id="GO:0008270">
    <property type="term" value="F:zinc ion binding"/>
    <property type="evidence" value="ECO:0007669"/>
    <property type="project" value="InterPro"/>
</dbReference>
<feature type="domain" description="Zn(2)-C6 fungal-type" evidence="8">
    <location>
        <begin position="7"/>
        <end position="37"/>
    </location>
</feature>
<keyword evidence="10" id="KW-1185">Reference proteome</keyword>
<dbReference type="GO" id="GO:0000981">
    <property type="term" value="F:DNA-binding transcription factor activity, RNA polymerase II-specific"/>
    <property type="evidence" value="ECO:0007669"/>
    <property type="project" value="InterPro"/>
</dbReference>
<evidence type="ECO:0000256" key="5">
    <source>
        <dbReference type="ARBA" id="ARBA00023125"/>
    </source>
</evidence>
<dbReference type="Pfam" id="PF00172">
    <property type="entry name" value="Zn_clus"/>
    <property type="match status" value="1"/>
</dbReference>
<reference evidence="9" key="2">
    <citation type="submission" date="2024-02" db="EMBL/GenBank/DDBJ databases">
        <title>Comparative genomics of Cryptococcus and Kwoniella reveals pathogenesis evolution and contrasting modes of karyotype evolution via chromosome fusion or intercentromeric recombination.</title>
        <authorList>
            <person name="Coelho M.A."/>
            <person name="David-Palma M."/>
            <person name="Shea T."/>
            <person name="Bowers K."/>
            <person name="McGinley-Smith S."/>
            <person name="Mohammad A.W."/>
            <person name="Gnirke A."/>
            <person name="Yurkov A.M."/>
            <person name="Nowrousian M."/>
            <person name="Sun S."/>
            <person name="Cuomo C.A."/>
            <person name="Heitman J."/>
        </authorList>
    </citation>
    <scope>NUCLEOTIDE SEQUENCE</scope>
    <source>
        <strain evidence="9">CBS 10117</strain>
    </source>
</reference>
<dbReference type="Proteomes" id="UP000078595">
    <property type="component" value="Chromosome 2"/>
</dbReference>
<keyword evidence="5" id="KW-0238">DNA-binding</keyword>
<dbReference type="AlphaFoldDB" id="A0AAJ8MG49"/>
<keyword evidence="6" id="KW-0804">Transcription</keyword>
<accession>A0AAJ8MG49</accession>
<dbReference type="InterPro" id="IPR036864">
    <property type="entry name" value="Zn2-C6_fun-type_DNA-bd_sf"/>
</dbReference>
<keyword evidence="3" id="KW-0862">Zinc</keyword>
<evidence type="ECO:0000256" key="1">
    <source>
        <dbReference type="ARBA" id="ARBA00004123"/>
    </source>
</evidence>
<dbReference type="RefSeq" id="XP_065824601.1">
    <property type="nucleotide sequence ID" value="XM_065968529.1"/>
</dbReference>
<evidence type="ECO:0000256" key="2">
    <source>
        <dbReference type="ARBA" id="ARBA00022723"/>
    </source>
</evidence>
<keyword evidence="7" id="KW-0539">Nucleus</keyword>
<reference evidence="9" key="1">
    <citation type="submission" date="2013-07" db="EMBL/GenBank/DDBJ databases">
        <authorList>
            <consortium name="The Broad Institute Genome Sequencing Platform"/>
            <person name="Cuomo C."/>
            <person name="Litvintseva A."/>
            <person name="Chen Y."/>
            <person name="Heitman J."/>
            <person name="Sun S."/>
            <person name="Springer D."/>
            <person name="Dromer F."/>
            <person name="Young S.K."/>
            <person name="Zeng Q."/>
            <person name="Gargeya S."/>
            <person name="Fitzgerald M."/>
            <person name="Abouelleil A."/>
            <person name="Alvarado L."/>
            <person name="Berlin A.M."/>
            <person name="Chapman S.B."/>
            <person name="Dewar J."/>
            <person name="Goldberg J."/>
            <person name="Griggs A."/>
            <person name="Gujja S."/>
            <person name="Hansen M."/>
            <person name="Howarth C."/>
            <person name="Imamovic A."/>
            <person name="Larimer J."/>
            <person name="McCowan C."/>
            <person name="Murphy C."/>
            <person name="Pearson M."/>
            <person name="Priest M."/>
            <person name="Roberts A."/>
            <person name="Saif S."/>
            <person name="Shea T."/>
            <person name="Sykes S."/>
            <person name="Wortman J."/>
            <person name="Nusbaum C."/>
            <person name="Birren B."/>
        </authorList>
    </citation>
    <scope>NUCLEOTIDE SEQUENCE</scope>
    <source>
        <strain evidence="9">CBS 10117</strain>
    </source>
</reference>
<dbReference type="InterPro" id="IPR051615">
    <property type="entry name" value="Transcr_Regulatory_Elem"/>
</dbReference>
<sequence length="283" mass="31240">MSSSDRACLRCISKKRRCDHEYPNCGLCVKAGHICEYPSKRQKRGPTAGSSKASEIRIQQLENALYFVLGVQGVRESLENWMSADRVQQVIPDAPSVSVERAKLLESWTEQPLTRFGDIFQFRQRLDSLCNPTEGVNPAGEDVSISEQSTMPWPLNHIPINVQAAELPTATGPANDMVLSPDTHLEGSHGSNLDFLASSAATQLPLFEENLDLRDDALQQPDLGGPTHSTDDLFSQEQEIPDMLSWPSDLPIQSSNAVSPNVLNLPFRPPNPPVSAEAHDIFW</sequence>
<comment type="subcellular location">
    <subcellularLocation>
        <location evidence="1">Nucleus</location>
    </subcellularLocation>
</comment>
<dbReference type="EMBL" id="CP144531">
    <property type="protein sequence ID" value="WWC59812.1"/>
    <property type="molecule type" value="Genomic_DNA"/>
</dbReference>
<protein>
    <recommendedName>
        <fullName evidence="8">Zn(2)-C6 fungal-type domain-containing protein</fullName>
    </recommendedName>
</protein>
<dbReference type="Gene3D" id="4.10.240.10">
    <property type="entry name" value="Zn(2)-C6 fungal-type DNA-binding domain"/>
    <property type="match status" value="1"/>
</dbReference>
<evidence type="ECO:0000313" key="9">
    <source>
        <dbReference type="EMBL" id="WWC59812.1"/>
    </source>
</evidence>
<dbReference type="GO" id="GO:0005634">
    <property type="term" value="C:nucleus"/>
    <property type="evidence" value="ECO:0007669"/>
    <property type="project" value="UniProtKB-SubCell"/>
</dbReference>
<dbReference type="GeneID" id="28965185"/>
<keyword evidence="4" id="KW-0805">Transcription regulation</keyword>
<dbReference type="CDD" id="cd00067">
    <property type="entry name" value="GAL4"/>
    <property type="match status" value="1"/>
</dbReference>
<dbReference type="InterPro" id="IPR001138">
    <property type="entry name" value="Zn2Cys6_DnaBD"/>
</dbReference>
<proteinExistence type="predicted"/>
<evidence type="ECO:0000256" key="7">
    <source>
        <dbReference type="ARBA" id="ARBA00023242"/>
    </source>
</evidence>
<dbReference type="PANTHER" id="PTHR31313:SF81">
    <property type="entry name" value="TY1 ENHANCER ACTIVATOR"/>
    <property type="match status" value="1"/>
</dbReference>
<dbReference type="SUPFAM" id="SSF57701">
    <property type="entry name" value="Zn2/Cys6 DNA-binding domain"/>
    <property type="match status" value="1"/>
</dbReference>
<dbReference type="SMART" id="SM00066">
    <property type="entry name" value="GAL4"/>
    <property type="match status" value="1"/>
</dbReference>
<evidence type="ECO:0000256" key="4">
    <source>
        <dbReference type="ARBA" id="ARBA00023015"/>
    </source>
</evidence>
<evidence type="ECO:0000313" key="10">
    <source>
        <dbReference type="Proteomes" id="UP000078595"/>
    </source>
</evidence>
<gene>
    <name evidence="9" type="ORF">I303_102374</name>
</gene>
<organism evidence="9 10">
    <name type="scientific">Kwoniella dejecticola CBS 10117</name>
    <dbReference type="NCBI Taxonomy" id="1296121"/>
    <lineage>
        <taxon>Eukaryota</taxon>
        <taxon>Fungi</taxon>
        <taxon>Dikarya</taxon>
        <taxon>Basidiomycota</taxon>
        <taxon>Agaricomycotina</taxon>
        <taxon>Tremellomycetes</taxon>
        <taxon>Tremellales</taxon>
        <taxon>Cryptococcaceae</taxon>
        <taxon>Kwoniella</taxon>
    </lineage>
</organism>
<keyword evidence="2" id="KW-0479">Metal-binding</keyword>
<evidence type="ECO:0000256" key="3">
    <source>
        <dbReference type="ARBA" id="ARBA00022833"/>
    </source>
</evidence>